<evidence type="ECO:0000313" key="9">
    <source>
        <dbReference type="EMBL" id="NYD52382.1"/>
    </source>
</evidence>
<keyword evidence="4" id="KW-0479">Metal-binding</keyword>
<dbReference type="PANTHER" id="PTHR14202:SF0">
    <property type="entry name" value="RNA-BINDING PROTEIN RO60"/>
    <property type="match status" value="1"/>
</dbReference>
<dbReference type="InterPro" id="IPR040322">
    <property type="entry name" value="TROVE2"/>
</dbReference>
<protein>
    <submittedName>
        <fullName evidence="9">60 kDa SS-A/Ro ribonucleoprotein</fullName>
    </submittedName>
</protein>
<dbReference type="InterPro" id="IPR036465">
    <property type="entry name" value="vWFA_dom_sf"/>
</dbReference>
<evidence type="ECO:0000256" key="2">
    <source>
        <dbReference type="ARBA" id="ARBA00007814"/>
    </source>
</evidence>
<sequence>MSTFQTPQSRPIPGRGAEQVRNNAGGYGFAKDLWTRLEDFLILGTTGGTYYVGEDRLTADNAQVVFDAVAADGVRAVNLATEVSTARPPRAPKNRPALFVMAAAAARGDAGTRQAVKASLARVARTTDHLASFFGYWKNLGGKASGSGSGTAPVIGRAMRTALASWFLNGDVDQVAWRVCKARQRRTPAGEAFALRDALRIAHPKADSPARRALFGWIAGNVSDDDVRAHVPAVDAFLTAQAVTGPVEAIEVVRSRGVPWEFLPDAVLTEPDVWDELVDTIGMTALLRNLSRMTRIGTLTPMGDATRRAAGRLTDAGALAKARIHPMDLFLALRVYGAGRAQPHPRADVQHWSPVPAIADALEEAYEKSFGHMEPSGRRLLVAVDSSGSMSFRHITSGGAPLGSCYEVANAMAVILNRIERGNCHVIDVDTQVHASKVTARTNLGEISRWRPSGGGTDLSLPFQWAQRQRLEVDGMVVFTDNETWAGRQHASQALDAYRQTVNGNVRVVLAAMAANGHTIGDPRDEGVLNMAGLDASLPMVVNGYIR</sequence>
<dbReference type="GO" id="GO:0046872">
    <property type="term" value="F:metal ion binding"/>
    <property type="evidence" value="ECO:0007669"/>
    <property type="project" value="UniProtKB-KW"/>
</dbReference>
<dbReference type="InterPro" id="IPR056800">
    <property type="entry name" value="vWA_Ro60"/>
</dbReference>
<dbReference type="GO" id="GO:1990904">
    <property type="term" value="C:ribonucleoprotein complex"/>
    <property type="evidence" value="ECO:0007669"/>
    <property type="project" value="UniProtKB-KW"/>
</dbReference>
<comment type="caution">
    <text evidence="9">The sequence shown here is derived from an EMBL/GenBank/DDBJ whole genome shotgun (WGS) entry which is preliminary data.</text>
</comment>
<evidence type="ECO:0000256" key="7">
    <source>
        <dbReference type="SAM" id="MobiDB-lite"/>
    </source>
</evidence>
<dbReference type="GO" id="GO:0005737">
    <property type="term" value="C:cytoplasm"/>
    <property type="evidence" value="ECO:0007669"/>
    <property type="project" value="UniProtKB-SubCell"/>
</dbReference>
<organism evidence="9 10">
    <name type="scientific">Actinomadura luteofluorescens</name>
    <dbReference type="NCBI Taxonomy" id="46163"/>
    <lineage>
        <taxon>Bacteria</taxon>
        <taxon>Bacillati</taxon>
        <taxon>Actinomycetota</taxon>
        <taxon>Actinomycetes</taxon>
        <taxon>Streptosporangiales</taxon>
        <taxon>Thermomonosporaceae</taxon>
        <taxon>Actinomadura</taxon>
    </lineage>
</organism>
<evidence type="ECO:0000256" key="5">
    <source>
        <dbReference type="ARBA" id="ARBA00022884"/>
    </source>
</evidence>
<feature type="region of interest" description="Disordered" evidence="7">
    <location>
        <begin position="1"/>
        <end position="21"/>
    </location>
</feature>
<dbReference type="Pfam" id="PF05731">
    <property type="entry name" value="TROVE"/>
    <property type="match status" value="1"/>
</dbReference>
<gene>
    <name evidence="9" type="ORF">BJY14_008365</name>
</gene>
<dbReference type="Proteomes" id="UP000529783">
    <property type="component" value="Unassembled WGS sequence"/>
</dbReference>
<dbReference type="GO" id="GO:0003723">
    <property type="term" value="F:RNA binding"/>
    <property type="evidence" value="ECO:0007669"/>
    <property type="project" value="UniProtKB-KW"/>
</dbReference>
<proteinExistence type="inferred from homology"/>
<evidence type="ECO:0000256" key="4">
    <source>
        <dbReference type="ARBA" id="ARBA00022723"/>
    </source>
</evidence>
<feature type="domain" description="TROVE" evidence="8">
    <location>
        <begin position="20"/>
        <end position="378"/>
    </location>
</feature>
<reference evidence="9 10" key="1">
    <citation type="submission" date="2020-07" db="EMBL/GenBank/DDBJ databases">
        <title>Sequencing the genomes of 1000 actinobacteria strains.</title>
        <authorList>
            <person name="Klenk H.-P."/>
        </authorList>
    </citation>
    <scope>NUCLEOTIDE SEQUENCE [LARGE SCALE GENOMIC DNA]</scope>
    <source>
        <strain evidence="9 10">DSM 40398</strain>
    </source>
</reference>
<dbReference type="EMBL" id="JACCBA010000001">
    <property type="protein sequence ID" value="NYD52382.1"/>
    <property type="molecule type" value="Genomic_DNA"/>
</dbReference>
<keyword evidence="10" id="KW-1185">Reference proteome</keyword>
<comment type="similarity">
    <text evidence="2">Belongs to the Ro 60 kDa family.</text>
</comment>
<comment type="subcellular location">
    <subcellularLocation>
        <location evidence="1">Cytoplasm</location>
    </subcellularLocation>
</comment>
<dbReference type="PANTHER" id="PTHR14202">
    <property type="entry name" value="60 KDA RIBONUCLEOPROTEIN SSA/RO"/>
    <property type="match status" value="1"/>
</dbReference>
<dbReference type="SUPFAM" id="SSF140864">
    <property type="entry name" value="TROVE domain-like"/>
    <property type="match status" value="1"/>
</dbReference>
<accession>A0A7Y9ER29</accession>
<dbReference type="PROSITE" id="PS50988">
    <property type="entry name" value="TROVE"/>
    <property type="match status" value="1"/>
</dbReference>
<dbReference type="RefSeq" id="WP_179848596.1">
    <property type="nucleotide sequence ID" value="NZ_JACCBA010000001.1"/>
</dbReference>
<dbReference type="AlphaFoldDB" id="A0A7Y9ER29"/>
<keyword evidence="5" id="KW-0694">RNA-binding</keyword>
<evidence type="ECO:0000256" key="6">
    <source>
        <dbReference type="ARBA" id="ARBA00023274"/>
    </source>
</evidence>
<evidence type="ECO:0000259" key="8">
    <source>
        <dbReference type="PROSITE" id="PS50988"/>
    </source>
</evidence>
<keyword evidence="6 9" id="KW-0687">Ribonucleoprotein</keyword>
<dbReference type="Gene3D" id="3.40.50.410">
    <property type="entry name" value="von Willebrand factor, type A domain"/>
    <property type="match status" value="2"/>
</dbReference>
<evidence type="ECO:0000256" key="1">
    <source>
        <dbReference type="ARBA" id="ARBA00004496"/>
    </source>
</evidence>
<evidence type="ECO:0000256" key="3">
    <source>
        <dbReference type="ARBA" id="ARBA00022490"/>
    </source>
</evidence>
<dbReference type="InterPro" id="IPR008858">
    <property type="entry name" value="TROVE_dom"/>
</dbReference>
<dbReference type="SUPFAM" id="SSF53300">
    <property type="entry name" value="vWA-like"/>
    <property type="match status" value="1"/>
</dbReference>
<dbReference type="InterPro" id="IPR037214">
    <property type="entry name" value="TROVE_dom_sf"/>
</dbReference>
<dbReference type="Pfam" id="PF25045">
    <property type="entry name" value="vWA_Ro60"/>
    <property type="match status" value="1"/>
</dbReference>
<name>A0A7Y9ER29_9ACTN</name>
<keyword evidence="3" id="KW-0963">Cytoplasm</keyword>
<evidence type="ECO:0000313" key="10">
    <source>
        <dbReference type="Proteomes" id="UP000529783"/>
    </source>
</evidence>